<feature type="compositionally biased region" description="Acidic residues" evidence="1">
    <location>
        <begin position="54"/>
        <end position="65"/>
    </location>
</feature>
<evidence type="ECO:0000313" key="3">
    <source>
        <dbReference type="Proteomes" id="UP000007303"/>
    </source>
</evidence>
<feature type="compositionally biased region" description="Acidic residues" evidence="1">
    <location>
        <begin position="291"/>
        <end position="304"/>
    </location>
</feature>
<reference evidence="2" key="3">
    <citation type="submission" date="2025-09" db="UniProtKB">
        <authorList>
            <consortium name="Ensembl"/>
        </authorList>
    </citation>
    <scope>IDENTIFICATION</scope>
</reference>
<accession>H3C1Q5</accession>
<dbReference type="InterPro" id="IPR026187">
    <property type="entry name" value="Aven"/>
</dbReference>
<feature type="compositionally biased region" description="Basic and acidic residues" evidence="1">
    <location>
        <begin position="69"/>
        <end position="83"/>
    </location>
</feature>
<dbReference type="HOGENOM" id="CLU_074829_0_0_1"/>
<proteinExistence type="predicted"/>
<dbReference type="OMA" id="FTHFRFA"/>
<keyword evidence="3" id="KW-1185">Reference proteome</keyword>
<feature type="compositionally biased region" description="Low complexity" evidence="1">
    <location>
        <begin position="200"/>
        <end position="210"/>
    </location>
</feature>
<name>H3C1Q5_TETNG</name>
<feature type="region of interest" description="Disordered" evidence="1">
    <location>
        <begin position="1"/>
        <end position="97"/>
    </location>
</feature>
<feature type="region of interest" description="Disordered" evidence="1">
    <location>
        <begin position="163"/>
        <end position="304"/>
    </location>
</feature>
<dbReference type="InParanoid" id="H3C1Q5"/>
<protein>
    <submittedName>
        <fullName evidence="2">Apoptosis, caspase activation inhibitor</fullName>
    </submittedName>
</protein>
<feature type="compositionally biased region" description="Acidic residues" evidence="1">
    <location>
        <begin position="220"/>
        <end position="231"/>
    </location>
</feature>
<dbReference type="GO" id="GO:0010972">
    <property type="term" value="P:negative regulation of G2/M transition of mitotic cell cycle"/>
    <property type="evidence" value="ECO:0007669"/>
    <property type="project" value="TreeGrafter"/>
</dbReference>
<dbReference type="PANTHER" id="PTHR16524">
    <property type="entry name" value="CELL DEATH REGULATOR AVEN"/>
    <property type="match status" value="1"/>
</dbReference>
<feature type="compositionally biased region" description="Basic and acidic residues" evidence="1">
    <location>
        <begin position="255"/>
        <end position="273"/>
    </location>
</feature>
<reference evidence="2" key="2">
    <citation type="submission" date="2025-08" db="UniProtKB">
        <authorList>
            <consortium name="Ensembl"/>
        </authorList>
    </citation>
    <scope>IDENTIFICATION</scope>
</reference>
<feature type="compositionally biased region" description="Basic and acidic residues" evidence="1">
    <location>
        <begin position="1"/>
        <end position="19"/>
    </location>
</feature>
<dbReference type="PANTHER" id="PTHR16524:SF2">
    <property type="entry name" value="CELL DEATH REGULATOR AVEN"/>
    <property type="match status" value="1"/>
</dbReference>
<sequence length="304" mass="33914">GRSWKKVDRSGNNNNDEHRGRGRGGHHRGRGKRDHYRGRGRGESVHALHHREQDEEESSQEEDCGVEGFSRRKLESNWDRYEEPETEEAEDRPTRRGADYQLLLESAGNSFAQFRFSEEKVWDEDSFAASQPSAVCVDLPALVQILQELPLHQRLNLEAELEQVAPPSQRPAVDFTPKQEASPPDFAPPLADFKKLIAKAPAAVDPDAPVSSTTAAFPPGDDDDYDDEELDQLLNLKKPAAANQSGTGEDEEEPVSEKGCEDVKEVTKKKETATENDITPPEPTSAGKEVTEEDLEDWLDSMIS</sequence>
<dbReference type="GeneTree" id="ENSGT00390000003299"/>
<feature type="compositionally biased region" description="Basic residues" evidence="1">
    <location>
        <begin position="20"/>
        <end position="39"/>
    </location>
</feature>
<evidence type="ECO:0000313" key="2">
    <source>
        <dbReference type="Ensembl" id="ENSTNIP00000002172.1"/>
    </source>
</evidence>
<dbReference type="STRING" id="99883.ENSTNIP00000002172"/>
<dbReference type="Proteomes" id="UP000007303">
    <property type="component" value="Unassembled WGS sequence"/>
</dbReference>
<organism evidence="2 3">
    <name type="scientific">Tetraodon nigroviridis</name>
    <name type="common">Spotted green pufferfish</name>
    <name type="synonym">Chelonodon nigroviridis</name>
    <dbReference type="NCBI Taxonomy" id="99883"/>
    <lineage>
        <taxon>Eukaryota</taxon>
        <taxon>Metazoa</taxon>
        <taxon>Chordata</taxon>
        <taxon>Craniata</taxon>
        <taxon>Vertebrata</taxon>
        <taxon>Euteleostomi</taxon>
        <taxon>Actinopterygii</taxon>
        <taxon>Neopterygii</taxon>
        <taxon>Teleostei</taxon>
        <taxon>Neoteleostei</taxon>
        <taxon>Acanthomorphata</taxon>
        <taxon>Eupercaria</taxon>
        <taxon>Tetraodontiformes</taxon>
        <taxon>Tetradontoidea</taxon>
        <taxon>Tetraodontidae</taxon>
        <taxon>Tetraodon</taxon>
    </lineage>
</organism>
<evidence type="ECO:0000256" key="1">
    <source>
        <dbReference type="SAM" id="MobiDB-lite"/>
    </source>
</evidence>
<reference evidence="3" key="1">
    <citation type="journal article" date="2004" name="Nature">
        <title>Genome duplication in the teleost fish Tetraodon nigroviridis reveals the early vertebrate proto-karyotype.</title>
        <authorList>
            <person name="Jaillon O."/>
            <person name="Aury J.-M."/>
            <person name="Brunet F."/>
            <person name="Petit J.-L."/>
            <person name="Stange-Thomann N."/>
            <person name="Mauceli E."/>
            <person name="Bouneau L."/>
            <person name="Fischer C."/>
            <person name="Ozouf-Costaz C."/>
            <person name="Bernot A."/>
            <person name="Nicaud S."/>
            <person name="Jaffe D."/>
            <person name="Fisher S."/>
            <person name="Lutfalla G."/>
            <person name="Dossat C."/>
            <person name="Segurens B."/>
            <person name="Dasilva C."/>
            <person name="Salanoubat M."/>
            <person name="Levy M."/>
            <person name="Boudet N."/>
            <person name="Castellano S."/>
            <person name="Anthouard V."/>
            <person name="Jubin C."/>
            <person name="Castelli V."/>
            <person name="Katinka M."/>
            <person name="Vacherie B."/>
            <person name="Biemont C."/>
            <person name="Skalli Z."/>
            <person name="Cattolico L."/>
            <person name="Poulain J."/>
            <person name="De Berardinis V."/>
            <person name="Cruaud C."/>
            <person name="Duprat S."/>
            <person name="Brottier P."/>
            <person name="Coutanceau J.-P."/>
            <person name="Gouzy J."/>
            <person name="Parra G."/>
            <person name="Lardier G."/>
            <person name="Chapple C."/>
            <person name="McKernan K.J."/>
            <person name="McEwan P."/>
            <person name="Bosak S."/>
            <person name="Kellis M."/>
            <person name="Volff J.-N."/>
            <person name="Guigo R."/>
            <person name="Zody M.C."/>
            <person name="Mesirov J."/>
            <person name="Lindblad-Toh K."/>
            <person name="Birren B."/>
            <person name="Nusbaum C."/>
            <person name="Kahn D."/>
            <person name="Robinson-Rechavi M."/>
            <person name="Laudet V."/>
            <person name="Schachter V."/>
            <person name="Quetier F."/>
            <person name="Saurin W."/>
            <person name="Scarpelli C."/>
            <person name="Wincker P."/>
            <person name="Lander E.S."/>
            <person name="Weissenbach J."/>
            <person name="Roest Crollius H."/>
        </authorList>
    </citation>
    <scope>NUCLEOTIDE SEQUENCE [LARGE SCALE GENOMIC DNA]</scope>
</reference>
<dbReference type="AlphaFoldDB" id="H3C1Q5"/>
<dbReference type="Ensembl" id="ENSTNIT00000004202.1">
    <property type="protein sequence ID" value="ENSTNIP00000002172.1"/>
    <property type="gene ID" value="ENSTNIG00000001386.1"/>
</dbReference>
<feature type="compositionally biased region" description="Basic and acidic residues" evidence="1">
    <location>
        <begin position="40"/>
        <end position="53"/>
    </location>
</feature>